<dbReference type="GO" id="GO:0016987">
    <property type="term" value="F:sigma factor activity"/>
    <property type="evidence" value="ECO:0007669"/>
    <property type="project" value="UniProtKB-KW"/>
</dbReference>
<evidence type="ECO:0000259" key="6">
    <source>
        <dbReference type="Pfam" id="PF04542"/>
    </source>
</evidence>
<dbReference type="InterPro" id="IPR013249">
    <property type="entry name" value="RNA_pol_sigma70_r4_t2"/>
</dbReference>
<dbReference type="SUPFAM" id="SSF88659">
    <property type="entry name" value="Sigma3 and sigma4 domains of RNA polymerase sigma factors"/>
    <property type="match status" value="1"/>
</dbReference>
<gene>
    <name evidence="8" type="ORF">HQ35_07125</name>
</gene>
<dbReference type="PANTHER" id="PTHR43133:SF8">
    <property type="entry name" value="RNA POLYMERASE SIGMA FACTOR HI_1459-RELATED"/>
    <property type="match status" value="1"/>
</dbReference>
<keyword evidence="3" id="KW-0731">Sigma factor</keyword>
<dbReference type="OrthoDB" id="1120819at2"/>
<dbReference type="RefSeq" id="WP_036846721.1">
    <property type="nucleotide sequence ID" value="NZ_JQJD01000047.1"/>
</dbReference>
<evidence type="ECO:0008006" key="10">
    <source>
        <dbReference type="Google" id="ProtNLM"/>
    </source>
</evidence>
<dbReference type="SUPFAM" id="SSF88946">
    <property type="entry name" value="Sigma2 domain of RNA polymerase sigma factors"/>
    <property type="match status" value="1"/>
</dbReference>
<evidence type="ECO:0000313" key="9">
    <source>
        <dbReference type="Proteomes" id="UP000030125"/>
    </source>
</evidence>
<dbReference type="Gene3D" id="1.10.10.10">
    <property type="entry name" value="Winged helix-like DNA-binding domain superfamily/Winged helix DNA-binding domain"/>
    <property type="match status" value="1"/>
</dbReference>
<feature type="domain" description="RNA polymerase sigma-70 region 2" evidence="6">
    <location>
        <begin position="13"/>
        <end position="76"/>
    </location>
</feature>
<evidence type="ECO:0000256" key="5">
    <source>
        <dbReference type="ARBA" id="ARBA00023163"/>
    </source>
</evidence>
<dbReference type="CDD" id="cd06171">
    <property type="entry name" value="Sigma70_r4"/>
    <property type="match status" value="1"/>
</dbReference>
<evidence type="ECO:0000256" key="1">
    <source>
        <dbReference type="ARBA" id="ARBA00010641"/>
    </source>
</evidence>
<comment type="similarity">
    <text evidence="1">Belongs to the sigma-70 factor family. ECF subfamily.</text>
</comment>
<keyword evidence="5" id="KW-0804">Transcription</keyword>
<dbReference type="InterPro" id="IPR007627">
    <property type="entry name" value="RNA_pol_sigma70_r2"/>
</dbReference>
<keyword evidence="2" id="KW-0805">Transcription regulation</keyword>
<dbReference type="InterPro" id="IPR039425">
    <property type="entry name" value="RNA_pol_sigma-70-like"/>
</dbReference>
<evidence type="ECO:0000313" key="8">
    <source>
        <dbReference type="EMBL" id="KGN79767.1"/>
    </source>
</evidence>
<reference evidence="8 9" key="1">
    <citation type="submission" date="2014-08" db="EMBL/GenBank/DDBJ databases">
        <title>Porphyromonas cangingivalis strain:COT-109_OH1386 Genome sequencing.</title>
        <authorList>
            <person name="Wallis C."/>
            <person name="Deusch O."/>
            <person name="O'Flynn C."/>
            <person name="Davis I."/>
            <person name="Jospin G."/>
            <person name="Darling A.E."/>
            <person name="Coil D.A."/>
            <person name="Alexiev A."/>
            <person name="Horsfall A."/>
            <person name="Kirkwood N."/>
            <person name="Harris S."/>
            <person name="Eisen J.A."/>
        </authorList>
    </citation>
    <scope>NUCLEOTIDE SEQUENCE [LARGE SCALE GENOMIC DNA]</scope>
    <source>
        <strain evidence="9">COT-109 OH1386</strain>
    </source>
</reference>
<evidence type="ECO:0000256" key="4">
    <source>
        <dbReference type="ARBA" id="ARBA00023125"/>
    </source>
</evidence>
<dbReference type="eggNOG" id="COG1595">
    <property type="taxonomic scope" value="Bacteria"/>
</dbReference>
<dbReference type="InterPro" id="IPR013325">
    <property type="entry name" value="RNA_pol_sigma_r2"/>
</dbReference>
<dbReference type="Pfam" id="PF08281">
    <property type="entry name" value="Sigma70_r4_2"/>
    <property type="match status" value="1"/>
</dbReference>
<evidence type="ECO:0000256" key="3">
    <source>
        <dbReference type="ARBA" id="ARBA00023082"/>
    </source>
</evidence>
<feature type="domain" description="RNA polymerase sigma factor 70 region 4 type 2" evidence="7">
    <location>
        <begin position="100"/>
        <end position="152"/>
    </location>
</feature>
<keyword evidence="4" id="KW-0238">DNA-binding</keyword>
<evidence type="ECO:0000259" key="7">
    <source>
        <dbReference type="Pfam" id="PF08281"/>
    </source>
</evidence>
<dbReference type="EMBL" id="JQJD01000047">
    <property type="protein sequence ID" value="KGN79767.1"/>
    <property type="molecule type" value="Genomic_DNA"/>
</dbReference>
<dbReference type="GO" id="GO:0003677">
    <property type="term" value="F:DNA binding"/>
    <property type="evidence" value="ECO:0007669"/>
    <property type="project" value="UniProtKB-KW"/>
</dbReference>
<dbReference type="GO" id="GO:0006352">
    <property type="term" value="P:DNA-templated transcription initiation"/>
    <property type="evidence" value="ECO:0007669"/>
    <property type="project" value="InterPro"/>
</dbReference>
<proteinExistence type="inferred from homology"/>
<dbReference type="Gene3D" id="1.10.1740.10">
    <property type="match status" value="1"/>
</dbReference>
<dbReference type="InterPro" id="IPR036388">
    <property type="entry name" value="WH-like_DNA-bd_sf"/>
</dbReference>
<dbReference type="PANTHER" id="PTHR43133">
    <property type="entry name" value="RNA POLYMERASE ECF-TYPE SIGMA FACTO"/>
    <property type="match status" value="1"/>
</dbReference>
<accession>A0A099WXS7</accession>
<name>A0A099WXS7_PORCN</name>
<dbReference type="InterPro" id="IPR013324">
    <property type="entry name" value="RNA_pol_sigma_r3/r4-like"/>
</dbReference>
<dbReference type="NCBIfam" id="TIGR02937">
    <property type="entry name" value="sigma70-ECF"/>
    <property type="match status" value="1"/>
</dbReference>
<dbReference type="Pfam" id="PF04542">
    <property type="entry name" value="Sigma70_r2"/>
    <property type="match status" value="1"/>
</dbReference>
<dbReference type="InterPro" id="IPR014284">
    <property type="entry name" value="RNA_pol_sigma-70_dom"/>
</dbReference>
<protein>
    <recommendedName>
        <fullName evidence="10">RNA polymerase sigma-70 factor, ECF subfamily</fullName>
    </recommendedName>
</protein>
<sequence length="160" mass="18878">MEQKRFVIEVAGLRPDLQRKALSMYDGDKERAEDAVSELFLRLWQSRDKLDEVRSMAAYCHTLLHHLIIDDLRASRTQTLDERQVTTASTEGLERYELSELLRQAISTLPELRRRVYELHELQGYPNEEIAELLNIRVDAVHNHLSRARRQLREYLLPLI</sequence>
<dbReference type="Proteomes" id="UP000030125">
    <property type="component" value="Unassembled WGS sequence"/>
</dbReference>
<dbReference type="AlphaFoldDB" id="A0A099WXS7"/>
<keyword evidence="9" id="KW-1185">Reference proteome</keyword>
<evidence type="ECO:0000256" key="2">
    <source>
        <dbReference type="ARBA" id="ARBA00023015"/>
    </source>
</evidence>
<comment type="caution">
    <text evidence="8">The sequence shown here is derived from an EMBL/GenBank/DDBJ whole genome shotgun (WGS) entry which is preliminary data.</text>
</comment>
<dbReference type="STRING" id="36874.HQ34_05675"/>
<organism evidence="8 9">
    <name type="scientific">Porphyromonas cangingivalis</name>
    <dbReference type="NCBI Taxonomy" id="36874"/>
    <lineage>
        <taxon>Bacteria</taxon>
        <taxon>Pseudomonadati</taxon>
        <taxon>Bacteroidota</taxon>
        <taxon>Bacteroidia</taxon>
        <taxon>Bacteroidales</taxon>
        <taxon>Porphyromonadaceae</taxon>
        <taxon>Porphyromonas</taxon>
    </lineage>
</organism>